<reference evidence="1" key="1">
    <citation type="submission" date="2019-08" db="EMBL/GenBank/DDBJ databases">
        <authorList>
            <person name="Kucharzyk K."/>
            <person name="Murdoch R.W."/>
            <person name="Higgins S."/>
            <person name="Loffler F."/>
        </authorList>
    </citation>
    <scope>NUCLEOTIDE SEQUENCE</scope>
</reference>
<proteinExistence type="predicted"/>
<sequence>MAFRILGEAFGAQRHGLIDAYVGTDLGRLADHHPCAVIDEATGPDLRAGMNVDAGLAVRHFRNHARQQRQFQPVQRVRDAVVDQRQHAGVAQHHLVHAARRRVALEGGEHIGVQQLPQARQAVRQFMHRVRCLRIDVGRRGTGTALAVMQLDAGLRQQRMQRAVQRMAHVEILGHMPQLRRPQPQRKQHALERLHRAGHRIARREFAVLGLGAVLLFAPLVAHRAQLANDLGNIEGAHDVAARLSPAPRATHESASR</sequence>
<organism evidence="1">
    <name type="scientific">bioreactor metagenome</name>
    <dbReference type="NCBI Taxonomy" id="1076179"/>
    <lineage>
        <taxon>unclassified sequences</taxon>
        <taxon>metagenomes</taxon>
        <taxon>ecological metagenomes</taxon>
    </lineage>
</organism>
<dbReference type="AlphaFoldDB" id="A0A645G766"/>
<dbReference type="EMBL" id="VSSQ01067589">
    <property type="protein sequence ID" value="MPN19954.1"/>
    <property type="molecule type" value="Genomic_DNA"/>
</dbReference>
<accession>A0A645G766</accession>
<name>A0A645G766_9ZZZZ</name>
<protein>
    <submittedName>
        <fullName evidence="1">Uncharacterized protein</fullName>
    </submittedName>
</protein>
<evidence type="ECO:0000313" key="1">
    <source>
        <dbReference type="EMBL" id="MPN19954.1"/>
    </source>
</evidence>
<comment type="caution">
    <text evidence="1">The sequence shown here is derived from an EMBL/GenBank/DDBJ whole genome shotgun (WGS) entry which is preliminary data.</text>
</comment>
<gene>
    <name evidence="1" type="ORF">SDC9_167329</name>
</gene>